<protein>
    <submittedName>
        <fullName evidence="1">Uncharacterized protein</fullName>
    </submittedName>
</protein>
<comment type="caution">
    <text evidence="1">The sequence shown here is derived from an EMBL/GenBank/DDBJ whole genome shotgun (WGS) entry which is preliminary data.</text>
</comment>
<evidence type="ECO:0000313" key="1">
    <source>
        <dbReference type="EMBL" id="GES88608.1"/>
    </source>
</evidence>
<evidence type="ECO:0000313" key="2">
    <source>
        <dbReference type="Proteomes" id="UP000615446"/>
    </source>
</evidence>
<organism evidence="1 2">
    <name type="scientific">Rhizophagus clarus</name>
    <dbReference type="NCBI Taxonomy" id="94130"/>
    <lineage>
        <taxon>Eukaryota</taxon>
        <taxon>Fungi</taxon>
        <taxon>Fungi incertae sedis</taxon>
        <taxon>Mucoromycota</taxon>
        <taxon>Glomeromycotina</taxon>
        <taxon>Glomeromycetes</taxon>
        <taxon>Glomerales</taxon>
        <taxon>Glomeraceae</taxon>
        <taxon>Rhizophagus</taxon>
    </lineage>
</organism>
<gene>
    <name evidence="1" type="ORF">RCL2_001554800</name>
</gene>
<reference evidence="1" key="1">
    <citation type="submission" date="2019-10" db="EMBL/GenBank/DDBJ databases">
        <title>Conservation and host-specific expression of non-tandemly repeated heterogenous ribosome RNA gene in arbuscular mycorrhizal fungi.</title>
        <authorList>
            <person name="Maeda T."/>
            <person name="Kobayashi Y."/>
            <person name="Nakagawa T."/>
            <person name="Ezawa T."/>
            <person name="Yamaguchi K."/>
            <person name="Bino T."/>
            <person name="Nishimoto Y."/>
            <person name="Shigenobu S."/>
            <person name="Kawaguchi M."/>
        </authorList>
    </citation>
    <scope>NUCLEOTIDE SEQUENCE</scope>
    <source>
        <strain evidence="1">HR1</strain>
    </source>
</reference>
<dbReference type="Proteomes" id="UP000615446">
    <property type="component" value="Unassembled WGS sequence"/>
</dbReference>
<accession>A0A8H3QQN9</accession>
<proteinExistence type="predicted"/>
<sequence length="128" mass="15490">MSWILRNAPGQDVCMLKCDYSTCDRKYVDLRTRNKYLLYKIDIYEPVSFEDDLAIKTSTIIKDVPIKEYNNEDEDFERTIGNNEDDEDSNNFENYSSPHYELSDDTFNKNYKNWQYTDNWMLIFILRF</sequence>
<name>A0A8H3QQN9_9GLOM</name>
<dbReference type="EMBL" id="BLAL01000180">
    <property type="protein sequence ID" value="GES88608.1"/>
    <property type="molecule type" value="Genomic_DNA"/>
</dbReference>
<dbReference type="AlphaFoldDB" id="A0A8H3QQN9"/>